<sequence>MAQLRRSKPKQLSSDCLPYDVVFEILTRLPVKSLLQLRFQIPISHARIVGLCNGMYLCHDDTYTHRIYLWNQSIRKFKSLAIAHLTLTHAALGLAYQNNDFKILRIVCFRGPKQPPPPAEAAVYTLSTDSWRRVVISLVSEPDIGPIDYIVSSSPCLFFNGALHSIAQSGSHKFILSFDVNDETFRKIMLPQNYLDGFVWLSFERLAVFKGLLALFVFCKTLYGNMEICHIWVMREYGVVASWTKKSIPVHLVRGFFCCTDSGELLIDSFDRGVISYDPESQNENNLGVQKSPSWLTYTADLMESLVLLDQHIVHFLEDGNVMVQ</sequence>
<accession>A0A2N9FEV9</accession>
<dbReference type="Pfam" id="PF07734">
    <property type="entry name" value="FBA_1"/>
    <property type="match status" value="1"/>
</dbReference>
<organism evidence="2">
    <name type="scientific">Fagus sylvatica</name>
    <name type="common">Beechnut</name>
    <dbReference type="NCBI Taxonomy" id="28930"/>
    <lineage>
        <taxon>Eukaryota</taxon>
        <taxon>Viridiplantae</taxon>
        <taxon>Streptophyta</taxon>
        <taxon>Embryophyta</taxon>
        <taxon>Tracheophyta</taxon>
        <taxon>Spermatophyta</taxon>
        <taxon>Magnoliopsida</taxon>
        <taxon>eudicotyledons</taxon>
        <taxon>Gunneridae</taxon>
        <taxon>Pentapetalae</taxon>
        <taxon>rosids</taxon>
        <taxon>fabids</taxon>
        <taxon>Fagales</taxon>
        <taxon>Fagaceae</taxon>
        <taxon>Fagus</taxon>
    </lineage>
</organism>
<dbReference type="EMBL" id="OIVN01000795">
    <property type="protein sequence ID" value="SPC85698.1"/>
    <property type="molecule type" value="Genomic_DNA"/>
</dbReference>
<dbReference type="PANTHER" id="PTHR31672:SF13">
    <property type="entry name" value="F-BOX PROTEIN CPR30-LIKE"/>
    <property type="match status" value="1"/>
</dbReference>
<protein>
    <recommendedName>
        <fullName evidence="1">F-box associated beta-propeller type 1 domain-containing protein</fullName>
    </recommendedName>
</protein>
<name>A0A2N9FEV9_FAGSY</name>
<dbReference type="InterPro" id="IPR017451">
    <property type="entry name" value="F-box-assoc_interact_dom"/>
</dbReference>
<gene>
    <name evidence="2" type="ORF">FSB_LOCUS13580</name>
</gene>
<feature type="domain" description="F-box associated beta-propeller type 1" evidence="1">
    <location>
        <begin position="48"/>
        <end position="283"/>
    </location>
</feature>
<dbReference type="NCBIfam" id="TIGR01640">
    <property type="entry name" value="F_box_assoc_1"/>
    <property type="match status" value="1"/>
</dbReference>
<dbReference type="InterPro" id="IPR006527">
    <property type="entry name" value="F-box-assoc_dom_typ1"/>
</dbReference>
<evidence type="ECO:0000313" key="2">
    <source>
        <dbReference type="EMBL" id="SPC85698.1"/>
    </source>
</evidence>
<dbReference type="AlphaFoldDB" id="A0A2N9FEV9"/>
<dbReference type="PANTHER" id="PTHR31672">
    <property type="entry name" value="BNACNNG10540D PROTEIN"/>
    <property type="match status" value="1"/>
</dbReference>
<dbReference type="InterPro" id="IPR050796">
    <property type="entry name" value="SCF_F-box_component"/>
</dbReference>
<evidence type="ECO:0000259" key="1">
    <source>
        <dbReference type="Pfam" id="PF07734"/>
    </source>
</evidence>
<proteinExistence type="predicted"/>
<reference evidence="2" key="1">
    <citation type="submission" date="2018-02" db="EMBL/GenBank/DDBJ databases">
        <authorList>
            <person name="Cohen D.B."/>
            <person name="Kent A.D."/>
        </authorList>
    </citation>
    <scope>NUCLEOTIDE SEQUENCE</scope>
</reference>